<dbReference type="InterPro" id="IPR021559">
    <property type="entry name" value="DUF3019"/>
</dbReference>
<gene>
    <name evidence="1" type="ORF">WCN91_11295</name>
</gene>
<dbReference type="RefSeq" id="WP_342679126.1">
    <property type="nucleotide sequence ID" value="NZ_JBCGCU010000012.1"/>
</dbReference>
<reference evidence="1 2" key="1">
    <citation type="submission" date="2024-03" db="EMBL/GenBank/DDBJ databases">
        <title>Pseudoalteromonas qingdaonensis sp. nov., isolated from the intestines of marine benthic organisms.</title>
        <authorList>
            <person name="Lin X."/>
            <person name="Fang S."/>
            <person name="Hu X."/>
        </authorList>
    </citation>
    <scope>NUCLEOTIDE SEQUENCE [LARGE SCALE GENOMIC DNA]</scope>
    <source>
        <strain evidence="1 2">YIC-827</strain>
    </source>
</reference>
<sequence length="123" mass="13952">MAATAMIGSAVMITAMPAYSDELLEISPQYCVVENKEQACTTEVNIRWTLPEAIPVCLLENKRTLGCWPAQQQGLWQYKAEVHLPAIYSLTHAHTGELVVDTQLELQTLRSSRRRLRSVWSFF</sequence>
<dbReference type="EMBL" id="JBCGCU010000012">
    <property type="protein sequence ID" value="MEM0515992.1"/>
    <property type="molecule type" value="Genomic_DNA"/>
</dbReference>
<keyword evidence="2" id="KW-1185">Reference proteome</keyword>
<protein>
    <submittedName>
        <fullName evidence="1">DUF3019 domain-containing protein</fullName>
    </submittedName>
</protein>
<dbReference type="Proteomes" id="UP001447008">
    <property type="component" value="Unassembled WGS sequence"/>
</dbReference>
<evidence type="ECO:0000313" key="1">
    <source>
        <dbReference type="EMBL" id="MEM0515992.1"/>
    </source>
</evidence>
<name>A0ABU9N084_9GAMM</name>
<organism evidence="1 2">
    <name type="scientific">Pseudoalteromonas qingdaonensis</name>
    <dbReference type="NCBI Taxonomy" id="3131913"/>
    <lineage>
        <taxon>Bacteria</taxon>
        <taxon>Pseudomonadati</taxon>
        <taxon>Pseudomonadota</taxon>
        <taxon>Gammaproteobacteria</taxon>
        <taxon>Alteromonadales</taxon>
        <taxon>Pseudoalteromonadaceae</taxon>
        <taxon>Pseudoalteromonas</taxon>
    </lineage>
</organism>
<accession>A0ABU9N084</accession>
<proteinExistence type="predicted"/>
<dbReference type="Pfam" id="PF11456">
    <property type="entry name" value="DUF3019"/>
    <property type="match status" value="1"/>
</dbReference>
<comment type="caution">
    <text evidence="1">The sequence shown here is derived from an EMBL/GenBank/DDBJ whole genome shotgun (WGS) entry which is preliminary data.</text>
</comment>
<evidence type="ECO:0000313" key="2">
    <source>
        <dbReference type="Proteomes" id="UP001447008"/>
    </source>
</evidence>